<evidence type="ECO:0000256" key="6">
    <source>
        <dbReference type="ARBA" id="ARBA00023136"/>
    </source>
</evidence>
<evidence type="ECO:0000259" key="8">
    <source>
        <dbReference type="PROSITE" id="PS50928"/>
    </source>
</evidence>
<evidence type="ECO:0000313" key="10">
    <source>
        <dbReference type="Proteomes" id="UP001154420"/>
    </source>
</evidence>
<evidence type="ECO:0000313" key="9">
    <source>
        <dbReference type="EMBL" id="NBJ92246.1"/>
    </source>
</evidence>
<keyword evidence="10" id="KW-1185">Reference proteome</keyword>
<proteinExistence type="inferred from homology"/>
<keyword evidence="6 7" id="KW-0472">Membrane</keyword>
<dbReference type="EMBL" id="QZDT01000007">
    <property type="protein sequence ID" value="NBJ92246.1"/>
    <property type="molecule type" value="Genomic_DNA"/>
</dbReference>
<evidence type="ECO:0000256" key="3">
    <source>
        <dbReference type="ARBA" id="ARBA00022475"/>
    </source>
</evidence>
<dbReference type="AlphaFoldDB" id="A0A9X5GRJ5"/>
<feature type="transmembrane region" description="Helical" evidence="7">
    <location>
        <begin position="160"/>
        <end position="187"/>
    </location>
</feature>
<dbReference type="PANTHER" id="PTHR30193">
    <property type="entry name" value="ABC TRANSPORTER PERMEASE PROTEIN"/>
    <property type="match status" value="1"/>
</dbReference>
<dbReference type="Proteomes" id="UP001154420">
    <property type="component" value="Unassembled WGS sequence"/>
</dbReference>
<name>A0A9X5GRJ5_9FIRM</name>
<dbReference type="OrthoDB" id="9786413at2"/>
<feature type="transmembrane region" description="Helical" evidence="7">
    <location>
        <begin position="208"/>
        <end position="226"/>
    </location>
</feature>
<gene>
    <name evidence="9" type="ORF">D5281_06465</name>
</gene>
<sequence>MKKEKKKRMTERSLSMFLFTVPATVLYCVFFIYPIVIGIMYSFTDWNGLSKDYKFVGFSNYITAFTNSRFQNAVKFNVKFTLMAVILIVGLSLILALIFNNSKLRCMSLFRGIFFFPAVLGMLVVGLIFNEIFYRVVPVIGKAFNITAISSNILASKSTAIYGVLIVHVWLAVAMATVMLLAGLQAAPEDLYEAAVLDGANRWQKFKYITMPFLLPVLSVVLILQVKSGLTVYDIIVALTNGGPGGATESLAILIYNHGFKEVKFSYAIAEAMILTIVICAISFIQTSISNKKKVY</sequence>
<dbReference type="CDD" id="cd06261">
    <property type="entry name" value="TM_PBP2"/>
    <property type="match status" value="1"/>
</dbReference>
<evidence type="ECO:0000256" key="4">
    <source>
        <dbReference type="ARBA" id="ARBA00022692"/>
    </source>
</evidence>
<organism evidence="9 10">
    <name type="scientific">Parablautia muri</name>
    <dbReference type="NCBI Taxonomy" id="2320879"/>
    <lineage>
        <taxon>Bacteria</taxon>
        <taxon>Bacillati</taxon>
        <taxon>Bacillota</taxon>
        <taxon>Clostridia</taxon>
        <taxon>Lachnospirales</taxon>
        <taxon>Lachnospiraceae</taxon>
        <taxon>Parablautia</taxon>
    </lineage>
</organism>
<dbReference type="SUPFAM" id="SSF161098">
    <property type="entry name" value="MetI-like"/>
    <property type="match status" value="1"/>
</dbReference>
<evidence type="ECO:0000256" key="5">
    <source>
        <dbReference type="ARBA" id="ARBA00022989"/>
    </source>
</evidence>
<dbReference type="InterPro" id="IPR051393">
    <property type="entry name" value="ABC_transporter_permease"/>
</dbReference>
<feature type="transmembrane region" description="Helical" evidence="7">
    <location>
        <begin position="21"/>
        <end position="43"/>
    </location>
</feature>
<dbReference type="GO" id="GO:0055085">
    <property type="term" value="P:transmembrane transport"/>
    <property type="evidence" value="ECO:0007669"/>
    <property type="project" value="InterPro"/>
</dbReference>
<comment type="caution">
    <text evidence="9">The sequence shown here is derived from an EMBL/GenBank/DDBJ whole genome shotgun (WGS) entry which is preliminary data.</text>
</comment>
<dbReference type="Gene3D" id="1.10.3720.10">
    <property type="entry name" value="MetI-like"/>
    <property type="match status" value="1"/>
</dbReference>
<evidence type="ECO:0000256" key="2">
    <source>
        <dbReference type="ARBA" id="ARBA00022448"/>
    </source>
</evidence>
<feature type="transmembrane region" description="Helical" evidence="7">
    <location>
        <begin position="112"/>
        <end position="129"/>
    </location>
</feature>
<keyword evidence="3" id="KW-1003">Cell membrane</keyword>
<feature type="transmembrane region" description="Helical" evidence="7">
    <location>
        <begin position="80"/>
        <end position="100"/>
    </location>
</feature>
<protein>
    <submittedName>
        <fullName evidence="9">Sugar ABC transporter permease</fullName>
    </submittedName>
</protein>
<evidence type="ECO:0000256" key="7">
    <source>
        <dbReference type="RuleBase" id="RU363032"/>
    </source>
</evidence>
<keyword evidence="2 7" id="KW-0813">Transport</keyword>
<accession>A0A9X5GRJ5</accession>
<keyword evidence="4 7" id="KW-0812">Transmembrane</keyword>
<dbReference type="InterPro" id="IPR035906">
    <property type="entry name" value="MetI-like_sf"/>
</dbReference>
<keyword evidence="5 7" id="KW-1133">Transmembrane helix</keyword>
<dbReference type="PANTHER" id="PTHR30193:SF37">
    <property type="entry name" value="INNER MEMBRANE ABC TRANSPORTER PERMEASE PROTEIN YCJO"/>
    <property type="match status" value="1"/>
</dbReference>
<dbReference type="Pfam" id="PF00528">
    <property type="entry name" value="BPD_transp_1"/>
    <property type="match status" value="1"/>
</dbReference>
<comment type="similarity">
    <text evidence="7">Belongs to the binding-protein-dependent transport system permease family.</text>
</comment>
<feature type="domain" description="ABC transmembrane type-1" evidence="8">
    <location>
        <begin position="74"/>
        <end position="286"/>
    </location>
</feature>
<reference evidence="9" key="1">
    <citation type="submission" date="2018-09" db="EMBL/GenBank/DDBJ databases">
        <title>Murine metabolic-syndrome-specific gut microbial biobank.</title>
        <authorList>
            <person name="Liu C."/>
        </authorList>
    </citation>
    <scope>NUCLEOTIDE SEQUENCE</scope>
    <source>
        <strain evidence="9">D42-62</strain>
    </source>
</reference>
<evidence type="ECO:0000256" key="1">
    <source>
        <dbReference type="ARBA" id="ARBA00004651"/>
    </source>
</evidence>
<feature type="transmembrane region" description="Helical" evidence="7">
    <location>
        <begin position="265"/>
        <end position="285"/>
    </location>
</feature>
<comment type="subcellular location">
    <subcellularLocation>
        <location evidence="1 7">Cell membrane</location>
        <topology evidence="1 7">Multi-pass membrane protein</topology>
    </subcellularLocation>
</comment>
<dbReference type="GO" id="GO:0005886">
    <property type="term" value="C:plasma membrane"/>
    <property type="evidence" value="ECO:0007669"/>
    <property type="project" value="UniProtKB-SubCell"/>
</dbReference>
<dbReference type="RefSeq" id="WP_160559345.1">
    <property type="nucleotide sequence ID" value="NZ_QZDT01000007.1"/>
</dbReference>
<dbReference type="PROSITE" id="PS50928">
    <property type="entry name" value="ABC_TM1"/>
    <property type="match status" value="1"/>
</dbReference>
<dbReference type="InterPro" id="IPR000515">
    <property type="entry name" value="MetI-like"/>
</dbReference>